<reference evidence="1 2" key="1">
    <citation type="submission" date="2021-03" db="EMBL/GenBank/DDBJ databases">
        <title>Genomic Encyclopedia of Type Strains, Phase IV (KMG-IV): sequencing the most valuable type-strain genomes for metagenomic binning, comparative biology and taxonomic classification.</title>
        <authorList>
            <person name="Goeker M."/>
        </authorList>
    </citation>
    <scope>NUCLEOTIDE SEQUENCE [LARGE SCALE GENOMIC DNA]</scope>
    <source>
        <strain evidence="1 2">DSM 24738</strain>
    </source>
</reference>
<gene>
    <name evidence="1" type="ORF">J2Z37_002161</name>
</gene>
<dbReference type="Proteomes" id="UP001519343">
    <property type="component" value="Unassembled WGS sequence"/>
</dbReference>
<evidence type="ECO:0000313" key="1">
    <source>
        <dbReference type="EMBL" id="MBP1932160.1"/>
    </source>
</evidence>
<name>A0ABS4GPG8_9BACL</name>
<proteinExistence type="predicted"/>
<organism evidence="1 2">
    <name type="scientific">Ammoniphilus resinae</name>
    <dbReference type="NCBI Taxonomy" id="861532"/>
    <lineage>
        <taxon>Bacteria</taxon>
        <taxon>Bacillati</taxon>
        <taxon>Bacillota</taxon>
        <taxon>Bacilli</taxon>
        <taxon>Bacillales</taxon>
        <taxon>Paenibacillaceae</taxon>
        <taxon>Aneurinibacillus group</taxon>
        <taxon>Ammoniphilus</taxon>
    </lineage>
</organism>
<dbReference type="EMBL" id="JAGGKT010000005">
    <property type="protein sequence ID" value="MBP1932160.1"/>
    <property type="molecule type" value="Genomic_DNA"/>
</dbReference>
<protein>
    <recommendedName>
        <fullName evidence="3">STAS domain-containing protein</fullName>
    </recommendedName>
</protein>
<dbReference type="RefSeq" id="WP_209810220.1">
    <property type="nucleotide sequence ID" value="NZ_JAGGKT010000005.1"/>
</dbReference>
<accession>A0ABS4GPG8</accession>
<evidence type="ECO:0008006" key="3">
    <source>
        <dbReference type="Google" id="ProtNLM"/>
    </source>
</evidence>
<sequence length="105" mass="12173">MSIKIQISNPIATKDALKISIEATYGDLSTYQMENLKAFILQLPNTFQLLTISLTTDTLIDLMMCMRYLKQTHTYTWLRGDFKRLLDELEIDLVTASKKKLQLKK</sequence>
<keyword evidence="2" id="KW-1185">Reference proteome</keyword>
<comment type="caution">
    <text evidence="1">The sequence shown here is derived from an EMBL/GenBank/DDBJ whole genome shotgun (WGS) entry which is preliminary data.</text>
</comment>
<evidence type="ECO:0000313" key="2">
    <source>
        <dbReference type="Proteomes" id="UP001519343"/>
    </source>
</evidence>